<evidence type="ECO:0000313" key="1">
    <source>
        <dbReference type="EMBL" id="KAL3309885.1"/>
    </source>
</evidence>
<keyword evidence="2" id="KW-1185">Reference proteome</keyword>
<accession>A0ABD2PQW8</accession>
<feature type="non-terminal residue" evidence="1">
    <location>
        <position position="1"/>
    </location>
</feature>
<name>A0ABD2PQW8_9PLAT</name>
<evidence type="ECO:0000313" key="2">
    <source>
        <dbReference type="Proteomes" id="UP001626550"/>
    </source>
</evidence>
<reference evidence="1 2" key="1">
    <citation type="submission" date="2024-11" db="EMBL/GenBank/DDBJ databases">
        <title>Adaptive evolution of stress response genes in parasites aligns with host niche diversity.</title>
        <authorList>
            <person name="Hahn C."/>
            <person name="Resl P."/>
        </authorList>
    </citation>
    <scope>NUCLEOTIDE SEQUENCE [LARGE SCALE GENOMIC DNA]</scope>
    <source>
        <strain evidence="1">EGGRZ-B1_66</strain>
        <tissue evidence="1">Body</tissue>
    </source>
</reference>
<comment type="caution">
    <text evidence="1">The sequence shown here is derived from an EMBL/GenBank/DDBJ whole genome shotgun (WGS) entry which is preliminary data.</text>
</comment>
<organism evidence="1 2">
    <name type="scientific">Cichlidogyrus casuarinus</name>
    <dbReference type="NCBI Taxonomy" id="1844966"/>
    <lineage>
        <taxon>Eukaryota</taxon>
        <taxon>Metazoa</taxon>
        <taxon>Spiralia</taxon>
        <taxon>Lophotrochozoa</taxon>
        <taxon>Platyhelminthes</taxon>
        <taxon>Monogenea</taxon>
        <taxon>Monopisthocotylea</taxon>
        <taxon>Dactylogyridea</taxon>
        <taxon>Ancyrocephalidae</taxon>
        <taxon>Cichlidogyrus</taxon>
    </lineage>
</organism>
<gene>
    <name evidence="1" type="ORF">Ciccas_011560</name>
</gene>
<dbReference type="AlphaFoldDB" id="A0ABD2PQW8"/>
<proteinExistence type="predicted"/>
<dbReference type="EMBL" id="JBJKFK010003462">
    <property type="protein sequence ID" value="KAL3309885.1"/>
    <property type="molecule type" value="Genomic_DNA"/>
</dbReference>
<dbReference type="Proteomes" id="UP001626550">
    <property type="component" value="Unassembled WGS sequence"/>
</dbReference>
<protein>
    <submittedName>
        <fullName evidence="1">Uncharacterized protein</fullName>
    </submittedName>
</protein>
<feature type="non-terminal residue" evidence="1">
    <location>
        <position position="69"/>
    </location>
</feature>
<sequence>CLDGRQEGQERYSSITHSHQYSMNLEANKLKSMRPEYADIAAIAGCTFGEALFKGPNHTFDIACHSQQV</sequence>